<sequence length="286" mass="31272">MIRVQGMEGLGDSVYQRAIVQALLAKDHVLISTPWPELLSDLDVQFARAVSPLRTQAKNIARQEPGRWAEDSNGAVQVRMRYHLSATDGLPMLDAMGAAAGLSDMPRSLTLPRSATVWNRDRPIAVVRPVTERAEWPDHARSPDPGYVGTAAQALRSAGFHVILVADIDDEHERLVGDLPEFDEAYLRGELSVQDLVDLIQSAACTVGGVGWLLPFSIAASVPHLCVLGGHGHMNCPEVLVGPNLAAERVTFAMPDEFCRCDSMRHDCSKSISDFDSLLRLWMADL</sequence>
<dbReference type="OrthoDB" id="8664176at2"/>
<comment type="caution">
    <text evidence="1">The sequence shown here is derived from an EMBL/GenBank/DDBJ whole genome shotgun (WGS) entry which is preliminary data.</text>
</comment>
<keyword evidence="2" id="KW-1185">Reference proteome</keyword>
<gene>
    <name evidence="1" type="ORF">SAMN05660686_02473</name>
</gene>
<accession>A0A8G2BIM2</accession>
<reference evidence="1 2" key="1">
    <citation type="submission" date="2016-10" db="EMBL/GenBank/DDBJ databases">
        <authorList>
            <person name="Varghese N."/>
            <person name="Submissions S."/>
        </authorList>
    </citation>
    <scope>NUCLEOTIDE SEQUENCE [LARGE SCALE GENOMIC DNA]</scope>
    <source>
        <strain evidence="1 2">DSM 18839</strain>
    </source>
</reference>
<dbReference type="AlphaFoldDB" id="A0A8G2BIM2"/>
<name>A0A8G2BIM2_9PROT</name>
<evidence type="ECO:0000313" key="2">
    <source>
        <dbReference type="Proteomes" id="UP000198615"/>
    </source>
</evidence>
<evidence type="ECO:0000313" key="1">
    <source>
        <dbReference type="EMBL" id="SDF83590.1"/>
    </source>
</evidence>
<proteinExistence type="predicted"/>
<protein>
    <submittedName>
        <fullName evidence="1">Uncharacterized protein</fullName>
    </submittedName>
</protein>
<dbReference type="RefSeq" id="WP_093150677.1">
    <property type="nucleotide sequence ID" value="NZ_FNBW01000007.1"/>
</dbReference>
<organism evidence="1 2">
    <name type="scientific">Thalassobaculum litoreum DSM 18839</name>
    <dbReference type="NCBI Taxonomy" id="1123362"/>
    <lineage>
        <taxon>Bacteria</taxon>
        <taxon>Pseudomonadati</taxon>
        <taxon>Pseudomonadota</taxon>
        <taxon>Alphaproteobacteria</taxon>
        <taxon>Rhodospirillales</taxon>
        <taxon>Thalassobaculaceae</taxon>
        <taxon>Thalassobaculum</taxon>
    </lineage>
</organism>
<dbReference type="Gene3D" id="3.40.50.2000">
    <property type="entry name" value="Glycogen Phosphorylase B"/>
    <property type="match status" value="1"/>
</dbReference>
<dbReference type="Proteomes" id="UP000198615">
    <property type="component" value="Unassembled WGS sequence"/>
</dbReference>
<dbReference type="EMBL" id="FNBW01000007">
    <property type="protein sequence ID" value="SDF83590.1"/>
    <property type="molecule type" value="Genomic_DNA"/>
</dbReference>